<keyword evidence="4" id="KW-0157">Chromophore</keyword>
<dbReference type="SUPFAM" id="SSF52425">
    <property type="entry name" value="Cryptochrome/photolyase, N-terminal domain"/>
    <property type="match status" value="1"/>
</dbReference>
<dbReference type="PROSITE" id="PS00394">
    <property type="entry name" value="DNA_PHOTOLYASES_1_1"/>
    <property type="match status" value="1"/>
</dbReference>
<dbReference type="Pfam" id="PF03441">
    <property type="entry name" value="FAD_binding_7"/>
    <property type="match status" value="1"/>
</dbReference>
<evidence type="ECO:0000256" key="1">
    <source>
        <dbReference type="ARBA" id="ARBA00005862"/>
    </source>
</evidence>
<dbReference type="Gene3D" id="1.25.40.80">
    <property type="match status" value="1"/>
</dbReference>
<dbReference type="Pfam" id="PF00875">
    <property type="entry name" value="DNA_photolyase"/>
    <property type="match status" value="1"/>
</dbReference>
<dbReference type="GO" id="GO:0005737">
    <property type="term" value="C:cytoplasm"/>
    <property type="evidence" value="ECO:0007669"/>
    <property type="project" value="TreeGrafter"/>
</dbReference>
<evidence type="ECO:0000256" key="3">
    <source>
        <dbReference type="ARBA" id="ARBA00022827"/>
    </source>
</evidence>
<sequence length="581" mass="67198">MPSSWLLRNALRSYIFNARPQLLAQSGVYIRTAVCCAARSFKTMPKHERSSSSDNVLKHPSTKRAKEIDADSPLSQLYDILDEQKHDQPGRNVLHWFRSKDLRIEDNRGLHAASNQAKEAKKNLITMYLFSPKDMEWHGTSPVRVDFILETLRIMQTQLAERNIPLAIITANERREKVDKVLSFIKDNDISHVYANYEYEVDELRRDMKLVKKLAEEKQKATFQLCHDQTVIEPGTLVTGTGNPQKVFTPYHKQWLSEVGEDPSLLDTVEIPVGNDAKAKDSLKDLFDSSIPHLPESKQFSSEDEKKRLRKLWPAGNKAGMDRLSKFLKKNVKKYDETRSNPGLDTSSRLSPYFSSGVVSVREVLGIVRKANGDKNFDSSGQSGIASWVREVVFREFYRHILTVIPHNSMNLPQNLKFDFVKWEDDEEGWEKWKSGHTGMPLVDAGMRQLNNEGWLHNRARMNVSSYLRTNLLLDYRKGERYFAEKLIDWDLANNTQGWEPSYTVFNPVSQAERNDPAGEYIRRWVPELKDVTGKAVFDPYHRLDKKEFEKLGYPEPHVDWNESKQRCMERYKNDMSGVVP</sequence>
<evidence type="ECO:0000256" key="4">
    <source>
        <dbReference type="ARBA" id="ARBA00022991"/>
    </source>
</evidence>
<keyword evidence="3 5" id="KW-0274">FAD</keyword>
<feature type="coiled-coil region" evidence="6">
    <location>
        <begin position="194"/>
        <end position="221"/>
    </location>
</feature>
<feature type="binding site" evidence="5">
    <location>
        <position position="388"/>
    </location>
    <ligand>
        <name>FAD</name>
        <dbReference type="ChEBI" id="CHEBI:57692"/>
    </ligand>
</feature>
<dbReference type="AlphaFoldDB" id="A0A6A6G3D7"/>
<dbReference type="PANTHER" id="PTHR11455">
    <property type="entry name" value="CRYPTOCHROME"/>
    <property type="match status" value="1"/>
</dbReference>
<dbReference type="GO" id="GO:0071949">
    <property type="term" value="F:FAD binding"/>
    <property type="evidence" value="ECO:0007669"/>
    <property type="project" value="TreeGrafter"/>
</dbReference>
<evidence type="ECO:0000313" key="10">
    <source>
        <dbReference type="Proteomes" id="UP000799538"/>
    </source>
</evidence>
<dbReference type="GO" id="GO:0005634">
    <property type="term" value="C:nucleus"/>
    <property type="evidence" value="ECO:0007669"/>
    <property type="project" value="TreeGrafter"/>
</dbReference>
<feature type="binding site" evidence="5">
    <location>
        <position position="335"/>
    </location>
    <ligand>
        <name>FAD</name>
        <dbReference type="ChEBI" id="CHEBI:57692"/>
    </ligand>
</feature>
<dbReference type="GO" id="GO:0032922">
    <property type="term" value="P:circadian regulation of gene expression"/>
    <property type="evidence" value="ECO:0007669"/>
    <property type="project" value="TreeGrafter"/>
</dbReference>
<accession>A0A6A6G3D7</accession>
<dbReference type="InterPro" id="IPR005101">
    <property type="entry name" value="Cryptochr/Photolyase_FAD-bd"/>
</dbReference>
<feature type="region of interest" description="Disordered" evidence="7">
    <location>
        <begin position="46"/>
        <end position="65"/>
    </location>
</feature>
<dbReference type="GO" id="GO:0006950">
    <property type="term" value="P:response to stress"/>
    <property type="evidence" value="ECO:0007669"/>
    <property type="project" value="UniProtKB-ARBA"/>
</dbReference>
<keyword evidence="2 5" id="KW-0285">Flavoprotein</keyword>
<dbReference type="InterPro" id="IPR002081">
    <property type="entry name" value="Cryptochrome/DNA_photolyase_1"/>
</dbReference>
<keyword evidence="9" id="KW-0456">Lyase</keyword>
<evidence type="ECO:0000313" key="9">
    <source>
        <dbReference type="EMBL" id="KAF2220242.1"/>
    </source>
</evidence>
<evidence type="ECO:0000256" key="2">
    <source>
        <dbReference type="ARBA" id="ARBA00022630"/>
    </source>
</evidence>
<dbReference type="GO" id="GO:0003677">
    <property type="term" value="F:DNA binding"/>
    <property type="evidence" value="ECO:0007669"/>
    <property type="project" value="TreeGrafter"/>
</dbReference>
<dbReference type="PROSITE" id="PS51645">
    <property type="entry name" value="PHR_CRY_ALPHA_BETA"/>
    <property type="match status" value="1"/>
</dbReference>
<feature type="binding site" evidence="5">
    <location>
        <begin position="391"/>
        <end position="398"/>
    </location>
    <ligand>
        <name>FAD</name>
        <dbReference type="ChEBI" id="CHEBI:57692"/>
    </ligand>
</feature>
<evidence type="ECO:0000256" key="7">
    <source>
        <dbReference type="SAM" id="MobiDB-lite"/>
    </source>
</evidence>
<feature type="binding site" evidence="5">
    <location>
        <begin position="489"/>
        <end position="491"/>
    </location>
    <ligand>
        <name>FAD</name>
        <dbReference type="ChEBI" id="CHEBI:57692"/>
    </ligand>
</feature>
<name>A0A6A6G3D7_9PEZI</name>
<feature type="binding site" evidence="5">
    <location>
        <begin position="347"/>
        <end position="351"/>
    </location>
    <ligand>
        <name>FAD</name>
        <dbReference type="ChEBI" id="CHEBI:57692"/>
    </ligand>
</feature>
<reference evidence="10" key="1">
    <citation type="journal article" date="2020" name="Stud. Mycol.">
        <title>101 Dothideomycetes genomes: A test case for predicting lifestyles and emergence of pathogens.</title>
        <authorList>
            <person name="Haridas S."/>
            <person name="Albert R."/>
            <person name="Binder M."/>
            <person name="Bloem J."/>
            <person name="LaButti K."/>
            <person name="Salamov A."/>
            <person name="Andreopoulos B."/>
            <person name="Baker S."/>
            <person name="Barry K."/>
            <person name="Bills G."/>
            <person name="Bluhm B."/>
            <person name="Cannon C."/>
            <person name="Castanera R."/>
            <person name="Culley D."/>
            <person name="Daum C."/>
            <person name="Ezra D."/>
            <person name="Gonzalez J."/>
            <person name="Henrissat B."/>
            <person name="Kuo A."/>
            <person name="Liang C."/>
            <person name="Lipzen A."/>
            <person name="Lutzoni F."/>
            <person name="Magnuson J."/>
            <person name="Mondo S."/>
            <person name="Nolan M."/>
            <person name="Ohm R."/>
            <person name="Pangilinan J."/>
            <person name="Park H.-J."/>
            <person name="Ramirez L."/>
            <person name="Alfaro M."/>
            <person name="Sun H."/>
            <person name="Tritt A."/>
            <person name="Yoshinaga Y."/>
            <person name="Zwiers L.-H."/>
            <person name="Turgeon B."/>
            <person name="Goodwin S."/>
            <person name="Spatafora J."/>
            <person name="Crous P."/>
            <person name="Grigoriev I."/>
        </authorList>
    </citation>
    <scope>NUCLEOTIDE SEQUENCE [LARGE SCALE GENOMIC DNA]</scope>
    <source>
        <strain evidence="10">CECT 20119</strain>
    </source>
</reference>
<organism evidence="9 10">
    <name type="scientific">Elsinoe ampelina</name>
    <dbReference type="NCBI Taxonomy" id="302913"/>
    <lineage>
        <taxon>Eukaryota</taxon>
        <taxon>Fungi</taxon>
        <taxon>Dikarya</taxon>
        <taxon>Ascomycota</taxon>
        <taxon>Pezizomycotina</taxon>
        <taxon>Dothideomycetes</taxon>
        <taxon>Dothideomycetidae</taxon>
        <taxon>Myriangiales</taxon>
        <taxon>Elsinoaceae</taxon>
        <taxon>Elsinoe</taxon>
    </lineage>
</organism>
<gene>
    <name evidence="9" type="ORF">BDZ85DRAFT_267405</name>
</gene>
<comment type="similarity">
    <text evidence="1">Belongs to the DNA photolyase class-1 family.</text>
</comment>
<dbReference type="InterPro" id="IPR006050">
    <property type="entry name" value="DNA_photolyase_N"/>
</dbReference>
<dbReference type="InterPro" id="IPR018394">
    <property type="entry name" value="DNA_photolyase_1_CS_C"/>
</dbReference>
<dbReference type="OrthoDB" id="435881at2759"/>
<dbReference type="Proteomes" id="UP000799538">
    <property type="component" value="Unassembled WGS sequence"/>
</dbReference>
<evidence type="ECO:0000259" key="8">
    <source>
        <dbReference type="PROSITE" id="PS51645"/>
    </source>
</evidence>
<dbReference type="EMBL" id="ML992513">
    <property type="protein sequence ID" value="KAF2220242.1"/>
    <property type="molecule type" value="Genomic_DNA"/>
</dbReference>
<proteinExistence type="inferred from homology"/>
<dbReference type="GO" id="GO:0043153">
    <property type="term" value="P:entrainment of circadian clock by photoperiod"/>
    <property type="evidence" value="ECO:0007669"/>
    <property type="project" value="TreeGrafter"/>
</dbReference>
<dbReference type="Gene3D" id="1.10.579.10">
    <property type="entry name" value="DNA Cyclobutane Dipyrimidine Photolyase, subunit A, domain 3"/>
    <property type="match status" value="1"/>
</dbReference>
<dbReference type="GO" id="GO:0006139">
    <property type="term" value="P:nucleobase-containing compound metabolic process"/>
    <property type="evidence" value="ECO:0007669"/>
    <property type="project" value="UniProtKB-ARBA"/>
</dbReference>
<dbReference type="InterPro" id="IPR036155">
    <property type="entry name" value="Crypto/Photolyase_N_sf"/>
</dbReference>
<dbReference type="InterPro" id="IPR036134">
    <property type="entry name" value="Crypto/Photolyase_FAD-like_sf"/>
</dbReference>
<keyword evidence="10" id="KW-1185">Reference proteome</keyword>
<feature type="domain" description="Photolyase/cryptochrome alpha/beta" evidence="8">
    <location>
        <begin position="92"/>
        <end position="231"/>
    </location>
</feature>
<dbReference type="SUPFAM" id="SSF48173">
    <property type="entry name" value="Cryptochrome/photolyase FAD-binding domain"/>
    <property type="match status" value="1"/>
</dbReference>
<comment type="cofactor">
    <cofactor evidence="5">
        <name>FAD</name>
        <dbReference type="ChEBI" id="CHEBI:57692"/>
    </cofactor>
    <text evidence="5">Binds 1 FAD per subunit.</text>
</comment>
<dbReference type="GO" id="GO:0003904">
    <property type="term" value="F:deoxyribodipyrimidine photo-lyase activity"/>
    <property type="evidence" value="ECO:0007669"/>
    <property type="project" value="TreeGrafter"/>
</dbReference>
<dbReference type="PANTHER" id="PTHR11455:SF18">
    <property type="entry name" value="SI:CH1073-390K14.1"/>
    <property type="match status" value="1"/>
</dbReference>
<evidence type="ECO:0000256" key="5">
    <source>
        <dbReference type="PIRSR" id="PIRSR602081-1"/>
    </source>
</evidence>
<keyword evidence="6" id="KW-0175">Coiled coil</keyword>
<dbReference type="Gene3D" id="3.40.50.620">
    <property type="entry name" value="HUPs"/>
    <property type="match status" value="1"/>
</dbReference>
<evidence type="ECO:0000256" key="6">
    <source>
        <dbReference type="SAM" id="Coils"/>
    </source>
</evidence>
<dbReference type="InterPro" id="IPR014729">
    <property type="entry name" value="Rossmann-like_a/b/a_fold"/>
</dbReference>
<dbReference type="PRINTS" id="PR00147">
    <property type="entry name" value="DNAPHOTLYASE"/>
</dbReference>
<protein>
    <submittedName>
        <fullName evidence="9">DNA photolyase, FAD-binding/Cryptochrome</fullName>
    </submittedName>
</protein>